<dbReference type="EMBL" id="SNYW01000011">
    <property type="protein sequence ID" value="TDQ80516.1"/>
    <property type="molecule type" value="Genomic_DNA"/>
</dbReference>
<dbReference type="InterPro" id="IPR039556">
    <property type="entry name" value="ICL/PEPM"/>
</dbReference>
<dbReference type="Gene3D" id="6.10.250.2750">
    <property type="match status" value="1"/>
</dbReference>
<dbReference type="GO" id="GO:0016829">
    <property type="term" value="F:lyase activity"/>
    <property type="evidence" value="ECO:0007669"/>
    <property type="project" value="UniProtKB-KW"/>
</dbReference>
<evidence type="ECO:0000313" key="1">
    <source>
        <dbReference type="EMBL" id="TDQ80516.1"/>
    </source>
</evidence>
<comment type="caution">
    <text evidence="1">The sequence shown here is derived from an EMBL/GenBank/DDBJ whole genome shotgun (WGS) entry which is preliminary data.</text>
</comment>
<dbReference type="RefSeq" id="WP_133614504.1">
    <property type="nucleotide sequence ID" value="NZ_SNYW01000011.1"/>
</dbReference>
<dbReference type="PANTHER" id="PTHR42905">
    <property type="entry name" value="PHOSPHOENOLPYRUVATE CARBOXYLASE"/>
    <property type="match status" value="1"/>
</dbReference>
<dbReference type="InterPro" id="IPR040442">
    <property type="entry name" value="Pyrv_kinase-like_dom_sf"/>
</dbReference>
<dbReference type="CDD" id="cd00377">
    <property type="entry name" value="ICL_PEPM"/>
    <property type="match status" value="1"/>
</dbReference>
<dbReference type="SUPFAM" id="SSF51621">
    <property type="entry name" value="Phosphoenolpyruvate/pyruvate domain"/>
    <property type="match status" value="1"/>
</dbReference>
<keyword evidence="2" id="KW-1185">Reference proteome</keyword>
<accession>A0A4R6WJQ1</accession>
<dbReference type="Pfam" id="PF13714">
    <property type="entry name" value="PEP_mutase"/>
    <property type="match status" value="1"/>
</dbReference>
<dbReference type="InterPro" id="IPR015813">
    <property type="entry name" value="Pyrv/PenolPyrv_kinase-like_dom"/>
</dbReference>
<gene>
    <name evidence="1" type="ORF">A8950_3048</name>
</gene>
<organism evidence="1 2">
    <name type="scientific">Dongia mobilis</name>
    <dbReference type="NCBI Taxonomy" id="578943"/>
    <lineage>
        <taxon>Bacteria</taxon>
        <taxon>Pseudomonadati</taxon>
        <taxon>Pseudomonadota</taxon>
        <taxon>Alphaproteobacteria</taxon>
        <taxon>Rhodospirillales</taxon>
        <taxon>Dongiaceae</taxon>
        <taxon>Dongia</taxon>
    </lineage>
</organism>
<protein>
    <submittedName>
        <fullName evidence="1">2-methylisocitrate lyase-like PEP mutase family enzyme</fullName>
    </submittedName>
</protein>
<name>A0A4R6WJQ1_9PROT</name>
<dbReference type="Gene3D" id="3.20.20.60">
    <property type="entry name" value="Phosphoenolpyruvate-binding domains"/>
    <property type="match status" value="1"/>
</dbReference>
<proteinExistence type="predicted"/>
<sequence>MARDFTAIRARFRELHKVGCFVIPNPWDVGSARLFQHMGFQALASTSSGFAWTTGRPDNGVSCDDVLDHLTALCAAVDLPVNADFEAGFADDPAGVAVNVARCVATGVAGLSIEDNRLAAPHGLHDKASAVARIAAARQAIDRSGTDIILVARTEILLSDPEAVTPAIDRLVAFAEAGADCLFAPGVKKKQDIAAMVRAVAPKPLNVLVMNPDTTVGELAELGVRRISVGGALARAAWGGAIAAADKILKDGDFAGLAKAASGKTLNEIFGG</sequence>
<dbReference type="OrthoDB" id="9785398at2"/>
<dbReference type="PANTHER" id="PTHR42905:SF16">
    <property type="entry name" value="CARBOXYPHOSPHONOENOLPYRUVATE PHOSPHONOMUTASE-LIKE PROTEIN (AFU_ORTHOLOGUE AFUA_5G07230)"/>
    <property type="match status" value="1"/>
</dbReference>
<dbReference type="Proteomes" id="UP000295783">
    <property type="component" value="Unassembled WGS sequence"/>
</dbReference>
<evidence type="ECO:0000313" key="2">
    <source>
        <dbReference type="Proteomes" id="UP000295783"/>
    </source>
</evidence>
<keyword evidence="1" id="KW-0456">Lyase</keyword>
<dbReference type="AlphaFoldDB" id="A0A4R6WJQ1"/>
<reference evidence="1 2" key="1">
    <citation type="submission" date="2019-03" db="EMBL/GenBank/DDBJ databases">
        <title>Genomic Encyclopedia of Type Strains, Phase III (KMG-III): the genomes of soil and plant-associated and newly described type strains.</title>
        <authorList>
            <person name="Whitman W."/>
        </authorList>
    </citation>
    <scope>NUCLEOTIDE SEQUENCE [LARGE SCALE GENOMIC DNA]</scope>
    <source>
        <strain evidence="1 2">CGMCC 1.7660</strain>
    </source>
</reference>